<keyword evidence="4" id="KW-0410">Iron transport</keyword>
<name>A0A7X0PKF1_9BURK</name>
<sequence>MPSRNLHRRAQRRPVHPPAIARSLGWLAMCSSLAGAVHAQDALPEVTVTVNKRAENLDAVPASVTVLDGAAMESAGVTGLDALAAQVPGFGFQAFGQSGIQPPVMRGLTANFVSFSSSTLLLVDGVPTLMAQGFEHNLQGVERVEVLRGPQSTLYGRNAEAGVVSILTRKPGNEAHAALTAEAGNRAHRAARFELSRALVPDELYVGASGEWTAQDGFIRNTVTGGREDDRERQSGRFVLRWTPTAHTEAHLRYAQQGWHDGAALWGAVQSPRATVRSGTPGFNESVGRTLSLDIAHEFASGLKLRSITARNAFDDKVLQDTDFQPADLLHVGRDYRLRTISQELRLEGQAGSAQWLAGLYADKDDHDLHYEQKLPTALMRPTAALGGRSTALFTHWTLPLAPLWTLAAGARVERNQVELTPAGGSTRSADWSRFTPKLSLQYQWAPQAQVYASVADGFRAGGFNAFAPGANYPSYAPETVRSWELGAKGRLLDQRLRYAASLYTLQARNMQVQQMGLPGVVYITNAAQGRSTGAELELDYVFGGGWQMQAAVGLNRTRFGSFRDGAAVYDGKRNPFVPDVNAHLALRYDAPAGWWAQGVWQAVGKVYLDAANTASRPSYGVLNLSAGYAQGPWELAGYVRNAANRRYDAVGYLNGQVVVYSPPREVGVRLTWRI</sequence>
<dbReference type="InterPro" id="IPR039426">
    <property type="entry name" value="TonB-dep_rcpt-like"/>
</dbReference>
<evidence type="ECO:0000256" key="7">
    <source>
        <dbReference type="ARBA" id="ARBA00023065"/>
    </source>
</evidence>
<evidence type="ECO:0000256" key="8">
    <source>
        <dbReference type="ARBA" id="ARBA00023077"/>
    </source>
</evidence>
<dbReference type="Pfam" id="PF00593">
    <property type="entry name" value="TonB_dep_Rec_b-barrel"/>
    <property type="match status" value="1"/>
</dbReference>
<evidence type="ECO:0000259" key="15">
    <source>
        <dbReference type="Pfam" id="PF07715"/>
    </source>
</evidence>
<keyword evidence="2 11" id="KW-0813">Transport</keyword>
<dbReference type="PANTHER" id="PTHR32552:SF81">
    <property type="entry name" value="TONB-DEPENDENT OUTER MEMBRANE RECEPTOR"/>
    <property type="match status" value="1"/>
</dbReference>
<dbReference type="InterPro" id="IPR036942">
    <property type="entry name" value="Beta-barrel_TonB_sf"/>
</dbReference>
<dbReference type="SUPFAM" id="SSF56935">
    <property type="entry name" value="Porins"/>
    <property type="match status" value="1"/>
</dbReference>
<evidence type="ECO:0000256" key="12">
    <source>
        <dbReference type="RuleBase" id="RU003357"/>
    </source>
</evidence>
<comment type="subcellular location">
    <subcellularLocation>
        <location evidence="1 11">Cell outer membrane</location>
        <topology evidence="1 11">Multi-pass membrane protein</topology>
    </subcellularLocation>
</comment>
<gene>
    <name evidence="16" type="ORF">HNP48_005748</name>
</gene>
<dbReference type="InterPro" id="IPR012910">
    <property type="entry name" value="Plug_dom"/>
</dbReference>
<evidence type="ECO:0000313" key="17">
    <source>
        <dbReference type="Proteomes" id="UP000575083"/>
    </source>
</evidence>
<feature type="signal peptide" evidence="13">
    <location>
        <begin position="1"/>
        <end position="39"/>
    </location>
</feature>
<evidence type="ECO:0000256" key="6">
    <source>
        <dbReference type="ARBA" id="ARBA00023004"/>
    </source>
</evidence>
<feature type="domain" description="TonB-dependent receptor plug" evidence="15">
    <location>
        <begin position="58"/>
        <end position="163"/>
    </location>
</feature>
<evidence type="ECO:0000256" key="1">
    <source>
        <dbReference type="ARBA" id="ARBA00004571"/>
    </source>
</evidence>
<accession>A0A7X0PKF1</accession>
<evidence type="ECO:0000256" key="9">
    <source>
        <dbReference type="ARBA" id="ARBA00023136"/>
    </source>
</evidence>
<organism evidence="16 17">
    <name type="scientific">Acidovorax soli</name>
    <dbReference type="NCBI Taxonomy" id="592050"/>
    <lineage>
        <taxon>Bacteria</taxon>
        <taxon>Pseudomonadati</taxon>
        <taxon>Pseudomonadota</taxon>
        <taxon>Betaproteobacteria</taxon>
        <taxon>Burkholderiales</taxon>
        <taxon>Comamonadaceae</taxon>
        <taxon>Acidovorax</taxon>
    </lineage>
</organism>
<keyword evidence="3 11" id="KW-1134">Transmembrane beta strand</keyword>
<keyword evidence="7" id="KW-0406">Ion transport</keyword>
<evidence type="ECO:0000256" key="2">
    <source>
        <dbReference type="ARBA" id="ARBA00022448"/>
    </source>
</evidence>
<dbReference type="PROSITE" id="PS52016">
    <property type="entry name" value="TONB_DEPENDENT_REC_3"/>
    <property type="match status" value="1"/>
</dbReference>
<reference evidence="16 17" key="1">
    <citation type="submission" date="2020-08" db="EMBL/GenBank/DDBJ databases">
        <title>Functional genomics of gut bacteria from endangered species of beetles.</title>
        <authorList>
            <person name="Carlos-Shanley C."/>
        </authorList>
    </citation>
    <scope>NUCLEOTIDE SEQUENCE [LARGE SCALE GENOMIC DNA]</scope>
    <source>
        <strain evidence="16 17">S00198</strain>
    </source>
</reference>
<evidence type="ECO:0000313" key="16">
    <source>
        <dbReference type="EMBL" id="MBB6563031.1"/>
    </source>
</evidence>
<feature type="domain" description="TonB-dependent receptor-like beta-barrel" evidence="14">
    <location>
        <begin position="248"/>
        <end position="642"/>
    </location>
</feature>
<keyword evidence="6" id="KW-0408">Iron</keyword>
<comment type="similarity">
    <text evidence="11 12">Belongs to the TonB-dependent receptor family.</text>
</comment>
<keyword evidence="9 11" id="KW-0472">Membrane</keyword>
<proteinExistence type="inferred from homology"/>
<dbReference type="InterPro" id="IPR000531">
    <property type="entry name" value="Beta-barrel_TonB"/>
</dbReference>
<keyword evidence="10 11" id="KW-0998">Cell outer membrane</keyword>
<dbReference type="CDD" id="cd01347">
    <property type="entry name" value="ligand_gated_channel"/>
    <property type="match status" value="1"/>
</dbReference>
<keyword evidence="13" id="KW-0732">Signal</keyword>
<keyword evidence="8 12" id="KW-0798">TonB box</keyword>
<dbReference type="Gene3D" id="2.40.170.20">
    <property type="entry name" value="TonB-dependent receptor, beta-barrel domain"/>
    <property type="match status" value="1"/>
</dbReference>
<protein>
    <submittedName>
        <fullName evidence="16">Iron complex outermembrane receptor protein</fullName>
    </submittedName>
</protein>
<dbReference type="Proteomes" id="UP000575083">
    <property type="component" value="Unassembled WGS sequence"/>
</dbReference>
<keyword evidence="17" id="KW-1185">Reference proteome</keyword>
<dbReference type="EMBL" id="JACHLK010000016">
    <property type="protein sequence ID" value="MBB6563031.1"/>
    <property type="molecule type" value="Genomic_DNA"/>
</dbReference>
<dbReference type="PANTHER" id="PTHR32552">
    <property type="entry name" value="FERRICHROME IRON RECEPTOR-RELATED"/>
    <property type="match status" value="1"/>
</dbReference>
<feature type="chain" id="PRO_5030647330" evidence="13">
    <location>
        <begin position="40"/>
        <end position="675"/>
    </location>
</feature>
<evidence type="ECO:0000256" key="13">
    <source>
        <dbReference type="SAM" id="SignalP"/>
    </source>
</evidence>
<keyword evidence="5 11" id="KW-0812">Transmembrane</keyword>
<evidence type="ECO:0000256" key="10">
    <source>
        <dbReference type="ARBA" id="ARBA00023237"/>
    </source>
</evidence>
<evidence type="ECO:0000256" key="3">
    <source>
        <dbReference type="ARBA" id="ARBA00022452"/>
    </source>
</evidence>
<dbReference type="GO" id="GO:0006826">
    <property type="term" value="P:iron ion transport"/>
    <property type="evidence" value="ECO:0007669"/>
    <property type="project" value="UniProtKB-KW"/>
</dbReference>
<evidence type="ECO:0000256" key="5">
    <source>
        <dbReference type="ARBA" id="ARBA00022692"/>
    </source>
</evidence>
<dbReference type="Pfam" id="PF07715">
    <property type="entry name" value="Plug"/>
    <property type="match status" value="1"/>
</dbReference>
<dbReference type="AlphaFoldDB" id="A0A7X0PKF1"/>
<evidence type="ECO:0000256" key="4">
    <source>
        <dbReference type="ARBA" id="ARBA00022496"/>
    </source>
</evidence>
<comment type="caution">
    <text evidence="16">The sequence shown here is derived from an EMBL/GenBank/DDBJ whole genome shotgun (WGS) entry which is preliminary data.</text>
</comment>
<evidence type="ECO:0000259" key="14">
    <source>
        <dbReference type="Pfam" id="PF00593"/>
    </source>
</evidence>
<dbReference type="GO" id="GO:0009279">
    <property type="term" value="C:cell outer membrane"/>
    <property type="evidence" value="ECO:0007669"/>
    <property type="project" value="UniProtKB-SubCell"/>
</dbReference>
<evidence type="ECO:0000256" key="11">
    <source>
        <dbReference type="PROSITE-ProRule" id="PRU01360"/>
    </source>
</evidence>
<keyword evidence="16" id="KW-0675">Receptor</keyword>